<feature type="non-terminal residue" evidence="1">
    <location>
        <position position="64"/>
    </location>
</feature>
<evidence type="ECO:0000313" key="1">
    <source>
        <dbReference type="EMBL" id="KAK3045469.1"/>
    </source>
</evidence>
<keyword evidence="2" id="KW-1185">Reference proteome</keyword>
<sequence length="64" mass="7648">MADIAKKQVEQEEVRGIPDSKLSDYDRELQQALREYVPGTDEEKKLLRKIDFFLMPCLWIMYIL</sequence>
<dbReference type="Proteomes" id="UP001186974">
    <property type="component" value="Unassembled WGS sequence"/>
</dbReference>
<name>A0ACC3CWM7_9PEZI</name>
<gene>
    <name evidence="1" type="ORF">LTS18_013784</name>
</gene>
<accession>A0ACC3CWM7</accession>
<dbReference type="EMBL" id="JAWDJW010010643">
    <property type="protein sequence ID" value="KAK3045469.1"/>
    <property type="molecule type" value="Genomic_DNA"/>
</dbReference>
<proteinExistence type="predicted"/>
<comment type="caution">
    <text evidence="1">The sequence shown here is derived from an EMBL/GenBank/DDBJ whole genome shotgun (WGS) entry which is preliminary data.</text>
</comment>
<reference evidence="1" key="1">
    <citation type="submission" date="2024-09" db="EMBL/GenBank/DDBJ databases">
        <title>Black Yeasts Isolated from many extreme environments.</title>
        <authorList>
            <person name="Coleine C."/>
            <person name="Stajich J.E."/>
            <person name="Selbmann L."/>
        </authorList>
    </citation>
    <scope>NUCLEOTIDE SEQUENCE</scope>
    <source>
        <strain evidence="1">CCFEE 5737</strain>
    </source>
</reference>
<protein>
    <submittedName>
        <fullName evidence="1">Uncharacterized protein</fullName>
    </submittedName>
</protein>
<evidence type="ECO:0000313" key="2">
    <source>
        <dbReference type="Proteomes" id="UP001186974"/>
    </source>
</evidence>
<organism evidence="1 2">
    <name type="scientific">Coniosporium uncinatum</name>
    <dbReference type="NCBI Taxonomy" id="93489"/>
    <lineage>
        <taxon>Eukaryota</taxon>
        <taxon>Fungi</taxon>
        <taxon>Dikarya</taxon>
        <taxon>Ascomycota</taxon>
        <taxon>Pezizomycotina</taxon>
        <taxon>Dothideomycetes</taxon>
        <taxon>Dothideomycetes incertae sedis</taxon>
        <taxon>Coniosporium</taxon>
    </lineage>
</organism>